<dbReference type="InterPro" id="IPR035398">
    <property type="entry name" value="Bac_rhamnosid_C"/>
</dbReference>
<evidence type="ECO:0000256" key="1">
    <source>
        <dbReference type="ARBA" id="ARBA00001445"/>
    </source>
</evidence>
<feature type="domain" description="Alpha-L-rhamnosidase six-hairpin glycosidase" evidence="8">
    <location>
        <begin position="475"/>
        <end position="833"/>
    </location>
</feature>
<dbReference type="GO" id="GO:0005975">
    <property type="term" value="P:carbohydrate metabolic process"/>
    <property type="evidence" value="ECO:0007669"/>
    <property type="project" value="InterPro"/>
</dbReference>
<dbReference type="InterPro" id="IPR011040">
    <property type="entry name" value="Sialidase"/>
</dbReference>
<gene>
    <name evidence="10" type="ORF">NCTC13063_01215</name>
</gene>
<comment type="caution">
    <text evidence="10">The sequence shown here is derived from an EMBL/GenBank/DDBJ whole genome shotgun (WGS) entry which is preliminary data.</text>
</comment>
<dbReference type="Gene3D" id="2.60.120.260">
    <property type="entry name" value="Galactose-binding domain-like"/>
    <property type="match status" value="2"/>
</dbReference>
<dbReference type="InterPro" id="IPR013783">
    <property type="entry name" value="Ig-like_fold"/>
</dbReference>
<dbReference type="Gene3D" id="1.50.10.10">
    <property type="match status" value="1"/>
</dbReference>
<evidence type="ECO:0000313" key="10">
    <source>
        <dbReference type="EMBL" id="SUB79938.1"/>
    </source>
</evidence>
<evidence type="ECO:0000259" key="5">
    <source>
        <dbReference type="Pfam" id="PF05592"/>
    </source>
</evidence>
<evidence type="ECO:0000259" key="9">
    <source>
        <dbReference type="Pfam" id="PF17390"/>
    </source>
</evidence>
<dbReference type="EC" id="3.2.1.40" evidence="2"/>
<feature type="chain" id="PRO_5042865995" description="alpha-L-rhamnosidase" evidence="4">
    <location>
        <begin position="22"/>
        <end position="1338"/>
    </location>
</feature>
<dbReference type="InterPro" id="IPR008928">
    <property type="entry name" value="6-hairpin_glycosidase_sf"/>
</dbReference>
<reference evidence="10 11" key="1">
    <citation type="submission" date="2018-06" db="EMBL/GenBank/DDBJ databases">
        <authorList>
            <consortium name="Pathogen Informatics"/>
            <person name="Doyle S."/>
        </authorList>
    </citation>
    <scope>NUCLEOTIDE SEQUENCE [LARGE SCALE GENOMIC DNA]</scope>
    <source>
        <strain evidence="10 11">NCTC13063</strain>
    </source>
</reference>
<dbReference type="Pfam" id="PF05592">
    <property type="entry name" value="Bac_rhamnosid"/>
    <property type="match status" value="1"/>
</dbReference>
<dbReference type="Pfam" id="PF08531">
    <property type="entry name" value="Bac_rhamnosid_N"/>
    <property type="match status" value="1"/>
</dbReference>
<protein>
    <recommendedName>
        <fullName evidence="2">alpha-L-rhamnosidase</fullName>
        <ecNumber evidence="2">3.2.1.40</ecNumber>
    </recommendedName>
</protein>
<dbReference type="InterPro" id="IPR016007">
    <property type="entry name" value="Alpha_rhamnosid"/>
</dbReference>
<dbReference type="InterPro" id="IPR008902">
    <property type="entry name" value="Rhamnosid_concanavalin"/>
</dbReference>
<dbReference type="RefSeq" id="WP_115153560.1">
    <property type="nucleotide sequence ID" value="NZ_DBFWLE010000009.1"/>
</dbReference>
<dbReference type="CDD" id="cd15482">
    <property type="entry name" value="Sialidase_non-viral"/>
    <property type="match status" value="1"/>
</dbReference>
<dbReference type="InterPro" id="IPR013737">
    <property type="entry name" value="Bac_rhamnosid_N"/>
</dbReference>
<dbReference type="InterPro" id="IPR035396">
    <property type="entry name" value="Bac_rhamnosid6H"/>
</dbReference>
<proteinExistence type="predicted"/>
<evidence type="ECO:0000259" key="6">
    <source>
        <dbReference type="Pfam" id="PF08531"/>
    </source>
</evidence>
<keyword evidence="3" id="KW-0378">Hydrolase</keyword>
<comment type="catalytic activity">
    <reaction evidence="1">
        <text>Hydrolysis of terminal non-reducing alpha-L-rhamnose residues in alpha-L-rhamnosides.</text>
        <dbReference type="EC" id="3.2.1.40"/>
    </reaction>
</comment>
<dbReference type="PANTHER" id="PTHR33307">
    <property type="entry name" value="ALPHA-RHAMNOSIDASE (EUROFUNG)"/>
    <property type="match status" value="1"/>
</dbReference>
<dbReference type="PANTHER" id="PTHR33307:SF6">
    <property type="entry name" value="ALPHA-RHAMNOSIDASE (EUROFUNG)-RELATED"/>
    <property type="match status" value="1"/>
</dbReference>
<dbReference type="SUPFAM" id="SSF50939">
    <property type="entry name" value="Sialidases"/>
    <property type="match status" value="1"/>
</dbReference>
<evidence type="ECO:0000259" key="7">
    <source>
        <dbReference type="Pfam" id="PF13088"/>
    </source>
</evidence>
<dbReference type="Pfam" id="PF25788">
    <property type="entry name" value="Ig_Rha78A_N"/>
    <property type="match status" value="1"/>
</dbReference>
<feature type="domain" description="Alpha-L-rhamnosidase C-terminal" evidence="9">
    <location>
        <begin position="836"/>
        <end position="912"/>
    </location>
</feature>
<evidence type="ECO:0000256" key="4">
    <source>
        <dbReference type="SAM" id="SignalP"/>
    </source>
</evidence>
<dbReference type="Pfam" id="PF17389">
    <property type="entry name" value="Bac_rhamnosid6H"/>
    <property type="match status" value="1"/>
</dbReference>
<name>A0AAQ1UH28_9BACT</name>
<feature type="domain" description="Sialidase" evidence="7">
    <location>
        <begin position="1060"/>
        <end position="1318"/>
    </location>
</feature>
<evidence type="ECO:0000259" key="8">
    <source>
        <dbReference type="Pfam" id="PF17389"/>
    </source>
</evidence>
<dbReference type="InterPro" id="IPR012341">
    <property type="entry name" value="6hp_glycosidase-like_sf"/>
</dbReference>
<keyword evidence="4" id="KW-0732">Signal</keyword>
<feature type="signal peptide" evidence="4">
    <location>
        <begin position="1"/>
        <end position="21"/>
    </location>
</feature>
<dbReference type="GO" id="GO:0030596">
    <property type="term" value="F:alpha-L-rhamnosidase activity"/>
    <property type="evidence" value="ECO:0007669"/>
    <property type="project" value="UniProtKB-EC"/>
</dbReference>
<organism evidence="10 11">
    <name type="scientific">Segatella buccae</name>
    <dbReference type="NCBI Taxonomy" id="28126"/>
    <lineage>
        <taxon>Bacteria</taxon>
        <taxon>Pseudomonadati</taxon>
        <taxon>Bacteroidota</taxon>
        <taxon>Bacteroidia</taxon>
        <taxon>Bacteroidales</taxon>
        <taxon>Prevotellaceae</taxon>
        <taxon>Segatella</taxon>
    </lineage>
</organism>
<evidence type="ECO:0000313" key="11">
    <source>
        <dbReference type="Proteomes" id="UP000255283"/>
    </source>
</evidence>
<evidence type="ECO:0000256" key="3">
    <source>
        <dbReference type="ARBA" id="ARBA00022801"/>
    </source>
</evidence>
<dbReference type="Pfam" id="PF13088">
    <property type="entry name" value="BNR_2"/>
    <property type="match status" value="1"/>
</dbReference>
<sequence length="1338" mass="151263">MKRLRLLFMLCAALTSIASFAANVVVSHLTTENMTNPLGLGTTVPRFSWQLSSEKRQVVQTAYHIMVASTPRLLERGEADLWNSGEVKSDAQLWIDYRGRALQSGDEAYWRVRVTTNRGKTEWSAVQRFTIGLLGENRWSGRWIGLEELQPGERKGMYTRLAARYLRKEFKLKGRVKRAMAYVAGLGVHEFFVNGIRMGGHHVLQPVPSDYRKTVYYNTYDVTEPLNASHTACLAIMLGNGRLFPMRQEKPYKTPFFGYPKCRINVRIDYEDGSHAVWATDPSWKLTVDGPIRANNEYDGEEYDARKEMPGWNRVGFDDSRWQEARRCAVPDGTLRSQPTEGMVETPYPHRPRILSPLGNHKSTSLTPATHHPSPLILDFGQNMAGWIGFKVRGNRGDTIRVRYAEKLNADGTLYRDNLRNARSEDIYVCNGREGGRLWKPAFSYHGFRYVEVSGPVNATPDDFTAFTVSDEMATTGRFECSDTTLNAVVRNAWWGIYGNYKGMPVDCPQRNERQPWLGDRTVGCLGESFLFNNERLYSKWMGDLAEGVRSDGALSNVTPAFWNYYEDNVTWPAVFPFACDMLYQQYGNIRPITECYPYIKKWFTHILDEYRHEDIITKDKYGDWCVPPEKPELIHSQDPARKTDGALISTAYGIRVFQLLEKFARLQGMECEADCWKEQRSRMTAAFNRKFLTFKRGTSPRPGHVLYPDSVFYGNNTATANLLPLAFGIVPDSLKDEVVKNVVTNIITTGDGHVTCGVIGISWLLRGLSDNGFADVAYLLATNNTYPSWGYMAKNGATTIWELWNGDKADPAMNSGNHVMLLGDLLTWCYQYLAGIRQVSGSTAYKHIVLQPSFDIEDCFHVDASYMTPYGRVVSKWKKTLERVEWQVEVPVNTTATVYLPNGKTEEIGSGSYTFESDITPKNPAIVEDAFLYESADFPQAHASTITQLKNGDLVAAYFGGTWERNPNVCIWVSRKPKGSDRWEAPVLAGDGVYELGTPDAALAGIDEKTTPASAGPIKQRRGEQLKDYRQQIAHWHYTYPQTKEEAAATKPKNMPFNARLKRKACWNPVLFTMPDGELWLFYKVGATVADWTGWLVKSRDGGRTWSDRESLPKGFIGPVKNKPELVDGRLVCGSSTENDGWRFHVEILDLKTGRWKYVGPVEAESRARTDDVEPGCDMVAPVYKQGEGPRPIYSIQPSILRLKDGRLQVLMRTHNAKLATSFSADGGDTWSPVTLTEVPNNQSGTDAVTLRDGRHVLIYNDFETLPGTKKGPRTPISIALSDDGTHWHHALTLEDSPINQYSYPAIIEGRDGKLHCVYTWRRQRIAYKKIDLNKLK</sequence>
<dbReference type="Proteomes" id="UP000255283">
    <property type="component" value="Unassembled WGS sequence"/>
</dbReference>
<dbReference type="InterPro" id="IPR036278">
    <property type="entry name" value="Sialidase_sf"/>
</dbReference>
<dbReference type="Pfam" id="PF17390">
    <property type="entry name" value="Bac_rhamnosid_C"/>
    <property type="match status" value="1"/>
</dbReference>
<dbReference type="Gene3D" id="2.60.420.10">
    <property type="entry name" value="Maltose phosphorylase, domain 3"/>
    <property type="match status" value="1"/>
</dbReference>
<dbReference type="SUPFAM" id="SSF48208">
    <property type="entry name" value="Six-hairpin glycosidases"/>
    <property type="match status" value="1"/>
</dbReference>
<dbReference type="EMBL" id="UGTJ01000001">
    <property type="protein sequence ID" value="SUB79938.1"/>
    <property type="molecule type" value="Genomic_DNA"/>
</dbReference>
<accession>A0AAQ1UH28</accession>
<evidence type="ECO:0000256" key="2">
    <source>
        <dbReference type="ARBA" id="ARBA00012652"/>
    </source>
</evidence>
<feature type="domain" description="Alpha-L-rhamnosidase concanavalin-like" evidence="5">
    <location>
        <begin position="373"/>
        <end position="469"/>
    </location>
</feature>
<dbReference type="Gene3D" id="2.60.40.10">
    <property type="entry name" value="Immunoglobulins"/>
    <property type="match status" value="1"/>
</dbReference>
<feature type="domain" description="Bacterial alpha-L-rhamnosidase N-terminal" evidence="6">
    <location>
        <begin position="175"/>
        <end position="343"/>
    </location>
</feature>
<dbReference type="Gene3D" id="2.120.10.10">
    <property type="match status" value="1"/>
</dbReference>